<dbReference type="SUPFAM" id="SSF48403">
    <property type="entry name" value="Ankyrin repeat"/>
    <property type="match status" value="1"/>
</dbReference>
<organism evidence="8 9">
    <name type="scientific">Anolis carolinensis</name>
    <name type="common">Green anole</name>
    <name type="synonym">American chameleon</name>
    <dbReference type="NCBI Taxonomy" id="28377"/>
    <lineage>
        <taxon>Eukaryota</taxon>
        <taxon>Metazoa</taxon>
        <taxon>Chordata</taxon>
        <taxon>Craniata</taxon>
        <taxon>Vertebrata</taxon>
        <taxon>Euteleostomi</taxon>
        <taxon>Lepidosauria</taxon>
        <taxon>Squamata</taxon>
        <taxon>Bifurcata</taxon>
        <taxon>Unidentata</taxon>
        <taxon>Episquamata</taxon>
        <taxon>Toxicofera</taxon>
        <taxon>Iguania</taxon>
        <taxon>Dactyloidae</taxon>
        <taxon>Anolis</taxon>
    </lineage>
</organism>
<dbReference type="PROSITE" id="PS51392">
    <property type="entry name" value="KEN"/>
    <property type="match status" value="1"/>
</dbReference>
<feature type="repeat" description="ANK" evidence="5">
    <location>
        <begin position="156"/>
        <end position="189"/>
    </location>
</feature>
<dbReference type="Proteomes" id="UP000001646">
    <property type="component" value="Unplaced"/>
</dbReference>
<evidence type="ECO:0000259" key="6">
    <source>
        <dbReference type="PROSITE" id="PS50011"/>
    </source>
</evidence>
<feature type="repeat" description="ANK" evidence="5">
    <location>
        <begin position="14"/>
        <end position="46"/>
    </location>
</feature>
<dbReference type="PANTHER" id="PTHR24141">
    <property type="entry name" value="2-5A-DEPENDENT RIBONUCLEASE"/>
    <property type="match status" value="1"/>
</dbReference>
<keyword evidence="9" id="KW-1185">Reference proteome</keyword>
<evidence type="ECO:0000313" key="8">
    <source>
        <dbReference type="Ensembl" id="ENSACAP00000004834.3"/>
    </source>
</evidence>
<name>H9G9Q0_ANOCA</name>
<dbReference type="RefSeq" id="XP_008120569.1">
    <property type="nucleotide sequence ID" value="XM_008122362.3"/>
</dbReference>
<dbReference type="SMART" id="SM00220">
    <property type="entry name" value="S_TKc"/>
    <property type="match status" value="1"/>
</dbReference>
<dbReference type="GO" id="GO:0006396">
    <property type="term" value="P:RNA processing"/>
    <property type="evidence" value="ECO:0000318"/>
    <property type="project" value="GO_Central"/>
</dbReference>
<evidence type="ECO:0000313" key="9">
    <source>
        <dbReference type="Proteomes" id="UP000001646"/>
    </source>
</evidence>
<dbReference type="RefSeq" id="XP_062836781.1">
    <property type="nucleotide sequence ID" value="XM_062980711.1"/>
</dbReference>
<keyword evidence="2" id="KW-0547">Nucleotide-binding</keyword>
<dbReference type="GO" id="GO:0004540">
    <property type="term" value="F:RNA nuclease activity"/>
    <property type="evidence" value="ECO:0000318"/>
    <property type="project" value="GO_Central"/>
</dbReference>
<feature type="domain" description="KEN" evidence="7">
    <location>
        <begin position="578"/>
        <end position="721"/>
    </location>
</feature>
<evidence type="ECO:0000259" key="7">
    <source>
        <dbReference type="PROSITE" id="PS51392"/>
    </source>
</evidence>
<dbReference type="Pfam" id="PF12796">
    <property type="entry name" value="Ank_2"/>
    <property type="match status" value="2"/>
</dbReference>
<keyword evidence="3" id="KW-0067">ATP-binding</keyword>
<feature type="domain" description="Protein kinase" evidence="6">
    <location>
        <begin position="359"/>
        <end position="690"/>
    </location>
</feature>
<dbReference type="KEGG" id="acs:100553088"/>
<dbReference type="Gene3D" id="1.25.40.20">
    <property type="entry name" value="Ankyrin repeat-containing domain"/>
    <property type="match status" value="1"/>
</dbReference>
<dbReference type="GeneID" id="100553088"/>
<dbReference type="Bgee" id="ENSACAG00000004961">
    <property type="expression patterns" value="Expressed in adrenal gland and 3 other cell types or tissues"/>
</dbReference>
<dbReference type="OrthoDB" id="194358at2759"/>
<feature type="repeat" description="ANK" evidence="5">
    <location>
        <begin position="47"/>
        <end position="79"/>
    </location>
</feature>
<feature type="repeat" description="ANK" evidence="5">
    <location>
        <begin position="80"/>
        <end position="112"/>
    </location>
</feature>
<dbReference type="eggNOG" id="KOG4177">
    <property type="taxonomic scope" value="Eukaryota"/>
</dbReference>
<dbReference type="PANTHER" id="PTHR24141:SF1">
    <property type="entry name" value="2-5A-DEPENDENT RIBONUCLEASE"/>
    <property type="match status" value="1"/>
</dbReference>
<dbReference type="InterPro" id="IPR010513">
    <property type="entry name" value="KEN_dom"/>
</dbReference>
<dbReference type="PROSITE" id="PS50297">
    <property type="entry name" value="ANK_REP_REGION"/>
    <property type="match status" value="4"/>
</dbReference>
<evidence type="ECO:0000256" key="1">
    <source>
        <dbReference type="ARBA" id="ARBA00022737"/>
    </source>
</evidence>
<dbReference type="Gene3D" id="1.10.510.10">
    <property type="entry name" value="Transferase(Phosphotransferase) domain 1"/>
    <property type="match status" value="1"/>
</dbReference>
<keyword evidence="4 5" id="KW-0040">ANK repeat</keyword>
<feature type="repeat" description="ANK" evidence="5">
    <location>
        <begin position="113"/>
        <end position="145"/>
    </location>
</feature>
<proteinExistence type="predicted"/>
<dbReference type="GO" id="GO:0003723">
    <property type="term" value="F:RNA binding"/>
    <property type="evidence" value="ECO:0000318"/>
    <property type="project" value="GO_Central"/>
</dbReference>
<feature type="repeat" description="ANK" evidence="5">
    <location>
        <begin position="190"/>
        <end position="230"/>
    </location>
</feature>
<dbReference type="GO" id="GO:0005524">
    <property type="term" value="F:ATP binding"/>
    <property type="evidence" value="ECO:0007669"/>
    <property type="project" value="UniProtKB-KW"/>
</dbReference>
<accession>H9G9Q0</accession>
<dbReference type="GO" id="GO:0004672">
    <property type="term" value="F:protein kinase activity"/>
    <property type="evidence" value="ECO:0007669"/>
    <property type="project" value="InterPro"/>
</dbReference>
<evidence type="ECO:0000256" key="5">
    <source>
        <dbReference type="PROSITE-ProRule" id="PRU00023"/>
    </source>
</evidence>
<dbReference type="SUPFAM" id="SSF56112">
    <property type="entry name" value="Protein kinase-like (PK-like)"/>
    <property type="match status" value="1"/>
</dbReference>
<dbReference type="Ensembl" id="ENSACAT00000004944.4">
    <property type="protein sequence ID" value="ENSACAP00000004834.3"/>
    <property type="gene ID" value="ENSACAG00000004961.4"/>
</dbReference>
<evidence type="ECO:0000256" key="3">
    <source>
        <dbReference type="ARBA" id="ARBA00022840"/>
    </source>
</evidence>
<dbReference type="SMART" id="SM00248">
    <property type="entry name" value="ANK"/>
    <property type="match status" value="8"/>
</dbReference>
<keyword evidence="1" id="KW-0677">Repeat</keyword>
<dbReference type="InParanoid" id="H9G9Q0"/>
<dbReference type="InterPro" id="IPR036770">
    <property type="entry name" value="Ankyrin_rpt-contain_sf"/>
</dbReference>
<reference evidence="8" key="1">
    <citation type="submission" date="2009-12" db="EMBL/GenBank/DDBJ databases">
        <title>The Genome Sequence of Anolis carolinensis (Green Anole Lizard).</title>
        <authorList>
            <consortium name="The Genome Sequencing Platform"/>
            <person name="Di Palma F."/>
            <person name="Alfoldi J."/>
            <person name="Heiman D."/>
            <person name="Young S."/>
            <person name="Grabherr M."/>
            <person name="Johnson J."/>
            <person name="Lander E.S."/>
            <person name="Lindblad-Toh K."/>
        </authorList>
    </citation>
    <scope>NUCLEOTIDE SEQUENCE [LARGE SCALE GENOMIC DNA]</scope>
    <source>
        <strain evidence="8">JBL SC #1</strain>
    </source>
</reference>
<dbReference type="AlphaFoldDB" id="H9G9Q0"/>
<dbReference type="InterPro" id="IPR000719">
    <property type="entry name" value="Prot_kinase_dom"/>
</dbReference>
<evidence type="ECO:0000256" key="4">
    <source>
        <dbReference type="ARBA" id="ARBA00023043"/>
    </source>
</evidence>
<sequence length="723" mass="82559">MESQYNHHNQEPANTEMELNNAVRYGSIETVQQLLEDGGDVNSKVKDGWTPLHSAVQRNNEAIVYLLLRKGADPHVKKDNGATPFILAGIKGNVNLLKLFLEKGSDINECDINGFTAFMEAAWYGKEEALRFLYESGADVNLGRVVDEEKKALNKGGVTALMDAAKQGHITVVEALVKEMNADVNICDNQGRNALIHAFHIGEAKDWKKDKEDIVIFLLEHGADVTKRDESGKTTLILAVERQSQVVVEAILDKNEVDIDDADKNSRTALMIAVETKNYEIAKVLCEKGARTDIGNLLEIASQTYNNEKIIELLQQFGSLHISSQPMVKWKPSSIRWGPQLQDLYGRYRPMIGKLKIFQYADFRIQRNSQGGVYLGLYDGEAVAVKIFCTDAENAEREKTCLEKCRTSNHLMTFCGWEERKNCLYLCLSLCERTLEEYFKMDDNADMSSKDILKTVFLAVKELHEFGFGHQDLHPSNILIDVTGKIFLADFDKCRKITADDQKDHIISEDLQGLRHLILYIAMRGKICFEALPKWCPEDIADCMEIDDLYRSLELPDKNIKVSEHLGHLIYHPYFWNEAMKYGVLTKVGNESDIKTRNTKHHNNTSEILKVLNCEDHPFKGWTQKVDQEVLDSMVAPFHAKAKKNPNKNKRVYDEDCVTDLLKLIRDMDAHYSEKSEEVKNIVRDPQEYFLKLFPNLTIFVYQRLSSIKYDKHFPNAQHPSQL</sequence>
<dbReference type="InterPro" id="IPR011009">
    <property type="entry name" value="Kinase-like_dom_sf"/>
</dbReference>
<dbReference type="InterPro" id="IPR002110">
    <property type="entry name" value="Ankyrin_rpt"/>
</dbReference>
<dbReference type="PROSITE" id="PS50088">
    <property type="entry name" value="ANK_REPEAT"/>
    <property type="match status" value="7"/>
</dbReference>
<evidence type="ECO:0000256" key="2">
    <source>
        <dbReference type="ARBA" id="ARBA00022741"/>
    </source>
</evidence>
<dbReference type="Pfam" id="PF06479">
    <property type="entry name" value="Ribonuc_2-5A"/>
    <property type="match status" value="1"/>
</dbReference>
<dbReference type="GeneTree" id="ENSGT00940000161114"/>
<dbReference type="Pfam" id="PF13857">
    <property type="entry name" value="Ank_5"/>
    <property type="match status" value="1"/>
</dbReference>
<gene>
    <name evidence="8" type="primary">rnasel</name>
</gene>
<feature type="repeat" description="ANK" evidence="5">
    <location>
        <begin position="265"/>
        <end position="297"/>
    </location>
</feature>
<dbReference type="GO" id="GO:0006397">
    <property type="term" value="P:mRNA processing"/>
    <property type="evidence" value="ECO:0007669"/>
    <property type="project" value="InterPro"/>
</dbReference>
<dbReference type="Pfam" id="PF00069">
    <property type="entry name" value="Pkinase"/>
    <property type="match status" value="1"/>
</dbReference>
<dbReference type="eggNOG" id="KOG1027">
    <property type="taxonomic scope" value="Eukaryota"/>
</dbReference>
<dbReference type="PRINTS" id="PR01415">
    <property type="entry name" value="ANKYRIN"/>
</dbReference>
<reference evidence="8" key="2">
    <citation type="submission" date="2025-08" db="UniProtKB">
        <authorList>
            <consortium name="Ensembl"/>
        </authorList>
    </citation>
    <scope>IDENTIFICATION</scope>
</reference>
<dbReference type="STRING" id="28377.ENSACAP00000004834"/>
<dbReference type="Gene3D" id="1.20.1440.180">
    <property type="entry name" value="KEN domain"/>
    <property type="match status" value="1"/>
</dbReference>
<dbReference type="HOGENOM" id="CLU_022542_0_0_1"/>
<dbReference type="PROSITE" id="PS50011">
    <property type="entry name" value="PROTEIN_KINASE_DOM"/>
    <property type="match status" value="1"/>
</dbReference>
<dbReference type="InterPro" id="IPR038357">
    <property type="entry name" value="KEN_sf"/>
</dbReference>
<dbReference type="CTD" id="6041"/>
<reference evidence="8" key="3">
    <citation type="submission" date="2025-09" db="UniProtKB">
        <authorList>
            <consortium name="Ensembl"/>
        </authorList>
    </citation>
    <scope>IDENTIFICATION</scope>
</reference>
<protein>
    <submittedName>
        <fullName evidence="8">Uncharacterized protein</fullName>
    </submittedName>
</protein>